<dbReference type="EMBL" id="CP090031">
    <property type="protein sequence ID" value="UPK91186.1"/>
    <property type="molecule type" value="Genomic_DNA"/>
</dbReference>
<accession>A0ACD3YQM7</accession>
<reference evidence="1" key="1">
    <citation type="submission" date="2021-11" db="EMBL/GenBank/DDBJ databases">
        <title>Fusarium solani-melongenae Genome sequencing and assembly.</title>
        <authorList>
            <person name="Xie S."/>
            <person name="Huang L."/>
            <person name="Zhang X."/>
        </authorList>
    </citation>
    <scope>NUCLEOTIDE SEQUENCE</scope>
    <source>
        <strain evidence="1">CRI 24-3</strain>
    </source>
</reference>
<gene>
    <name evidence="1" type="ORF">LCI18_002121</name>
</gene>
<proteinExistence type="predicted"/>
<name>A0ACD3YQM7_FUSSC</name>
<evidence type="ECO:0000313" key="2">
    <source>
        <dbReference type="Proteomes" id="UP000830768"/>
    </source>
</evidence>
<dbReference type="Proteomes" id="UP000830768">
    <property type="component" value="Chromosome 2"/>
</dbReference>
<protein>
    <submittedName>
        <fullName evidence="1">Uncharacterized protein</fullName>
    </submittedName>
</protein>
<organism evidence="1 2">
    <name type="scientific">Fusarium solani subsp. cucurbitae</name>
    <name type="common">Neocosmosporum cucurbitae</name>
    <dbReference type="NCBI Taxonomy" id="2747967"/>
    <lineage>
        <taxon>Eukaryota</taxon>
        <taxon>Fungi</taxon>
        <taxon>Dikarya</taxon>
        <taxon>Ascomycota</taxon>
        <taxon>Pezizomycotina</taxon>
        <taxon>Sordariomycetes</taxon>
        <taxon>Hypocreomycetidae</taxon>
        <taxon>Hypocreales</taxon>
        <taxon>Nectriaceae</taxon>
        <taxon>Fusarium</taxon>
        <taxon>Fusarium solani species complex</taxon>
    </lineage>
</organism>
<keyword evidence="2" id="KW-1185">Reference proteome</keyword>
<sequence>MAYNEEKTSVTTAQEQIRLAIESISNSNKAKSLALINSRAELDFQLRLALFELGNDRSLSQNKESLSTFAGSLLEVFWGFDEKDNDGRSKTEAPPRRSQPTLARGSYDEAEPPKRSSIRLPETAEELKALTQQILRLRNPNPSPPGVLLDPEVGHDRTTTHPRATNREGYDVNKGYESEKENERHSFQTSEAGISSNGPDSNYSQDTITVEPQSISDDARKSGKKFLDQADDFYEFYKKHIKPQIKGPIKVAVLDTGLNLADNHFLGLQGQSLSPIKERKSFIGDSTHDTCGHGTEVAALVFKMAPHVKLYIGKVCEGKRIIGVGQFVKKTEKTTNIDKIRDAITKAEAQGILIFAAASNDGANSPRAFPTCIIDKVLAIHATDGHGNPCGINPTPLKQHFNFSTLGAGIPSLLDKPNVLKAATSFSTPIAAGMAANILTLAQTCLDDWSLRRLAFQKGGMQAILLNASIPRDHYNYLCPNEMKRDSTEHYGYWLMDVLKKL</sequence>
<evidence type="ECO:0000313" key="1">
    <source>
        <dbReference type="EMBL" id="UPK91186.1"/>
    </source>
</evidence>